<dbReference type="EC" id="2.7.1.49" evidence="5"/>
<evidence type="ECO:0000259" key="16">
    <source>
        <dbReference type="Pfam" id="PF08543"/>
    </source>
</evidence>
<comment type="similarity">
    <text evidence="4">Belongs to the ThiD family.</text>
</comment>
<evidence type="ECO:0000313" key="18">
    <source>
        <dbReference type="Proteomes" id="UP000547209"/>
    </source>
</evidence>
<comment type="caution">
    <text evidence="17">The sequence shown here is derived from an EMBL/GenBank/DDBJ whole genome shotgun (WGS) entry which is preliminary data.</text>
</comment>
<dbReference type="GO" id="GO:0009228">
    <property type="term" value="P:thiamine biosynthetic process"/>
    <property type="evidence" value="ECO:0007669"/>
    <property type="project" value="UniProtKB-KW"/>
</dbReference>
<evidence type="ECO:0000256" key="5">
    <source>
        <dbReference type="ARBA" id="ARBA00012135"/>
    </source>
</evidence>
<dbReference type="EMBL" id="JACJVP010000004">
    <property type="protein sequence ID" value="MBB6669720.1"/>
    <property type="molecule type" value="Genomic_DNA"/>
</dbReference>
<proteinExistence type="inferred from homology"/>
<organism evidence="17 18">
    <name type="scientific">Cohnella nanjingensis</name>
    <dbReference type="NCBI Taxonomy" id="1387779"/>
    <lineage>
        <taxon>Bacteria</taxon>
        <taxon>Bacillati</taxon>
        <taxon>Bacillota</taxon>
        <taxon>Bacilli</taxon>
        <taxon>Bacillales</taxon>
        <taxon>Paenibacillaceae</taxon>
        <taxon>Cohnella</taxon>
    </lineage>
</organism>
<dbReference type="PANTHER" id="PTHR20858:SF17">
    <property type="entry name" value="HYDROXYMETHYLPYRIMIDINE_PHOSPHOMETHYLPYRIMIDINE KINASE THI20-RELATED"/>
    <property type="match status" value="1"/>
</dbReference>
<dbReference type="InterPro" id="IPR013749">
    <property type="entry name" value="PM/HMP-P_kinase-1"/>
</dbReference>
<dbReference type="AlphaFoldDB" id="A0A7X0RNY3"/>
<keyword evidence="18" id="KW-1185">Reference proteome</keyword>
<evidence type="ECO:0000256" key="6">
    <source>
        <dbReference type="ARBA" id="ARBA00012963"/>
    </source>
</evidence>
<evidence type="ECO:0000256" key="14">
    <source>
        <dbReference type="ARBA" id="ARBA00042102"/>
    </source>
</evidence>
<comment type="catalytic activity">
    <reaction evidence="1">
        <text>4-amino-5-hydroxymethyl-2-methylpyrimidine + ATP = 4-amino-2-methyl-5-(phosphooxymethyl)pyrimidine + ADP + H(+)</text>
        <dbReference type="Rhea" id="RHEA:23096"/>
        <dbReference type="ChEBI" id="CHEBI:15378"/>
        <dbReference type="ChEBI" id="CHEBI:16892"/>
        <dbReference type="ChEBI" id="CHEBI:30616"/>
        <dbReference type="ChEBI" id="CHEBI:58354"/>
        <dbReference type="ChEBI" id="CHEBI:456216"/>
        <dbReference type="EC" id="2.7.1.49"/>
    </reaction>
</comment>
<gene>
    <name evidence="17" type="primary">thiD</name>
    <name evidence="17" type="ORF">H7C19_03360</name>
</gene>
<evidence type="ECO:0000256" key="12">
    <source>
        <dbReference type="ARBA" id="ARBA00022977"/>
    </source>
</evidence>
<dbReference type="PANTHER" id="PTHR20858">
    <property type="entry name" value="PHOSPHOMETHYLPYRIMIDINE KINASE"/>
    <property type="match status" value="1"/>
</dbReference>
<keyword evidence="8 17" id="KW-0808">Transferase</keyword>
<comment type="pathway">
    <text evidence="3">Cofactor biosynthesis; thiamine diphosphate biosynthesis; 4-amino-2-methyl-5-diphosphomethylpyrimidine from 5-amino-1-(5-phospho-D-ribosyl)imidazole: step 3/3.</text>
</comment>
<sequence length="287" mass="29137">MKDPHRQGRPSPVPRVLAIAGSDSGGGAGLQADLKTFQELETYGTCVVTALTAQNSLGVQRVSAVPATLVADQLESVLADIGTDAAKTGMLPTADIVAAVASAIRRHGVDRLVVDPVRTATAGTALVNDEAFGALRDILLPLAALVTPNVPEACALLGVREDEVRTLDERESAARALLGLGPRAVLLKGGHAAGDECVDVLVGADGGTRFFAAPRLPTRHTHGTGCTLAAAAAACLARGHSAAEACGTAKAFVAAAIARAVPLGRGAGPLWHAAWREPGIRGSAPRT</sequence>
<evidence type="ECO:0000256" key="1">
    <source>
        <dbReference type="ARBA" id="ARBA00000151"/>
    </source>
</evidence>
<dbReference type="Pfam" id="PF08543">
    <property type="entry name" value="Phos_pyr_kin"/>
    <property type="match status" value="1"/>
</dbReference>
<keyword evidence="11" id="KW-0067">ATP-binding</keyword>
<dbReference type="RefSeq" id="WP_185141163.1">
    <property type="nucleotide sequence ID" value="NZ_JACJVP010000004.1"/>
</dbReference>
<evidence type="ECO:0000256" key="8">
    <source>
        <dbReference type="ARBA" id="ARBA00022679"/>
    </source>
</evidence>
<keyword evidence="10 17" id="KW-0418">Kinase</keyword>
<dbReference type="GO" id="GO:0008972">
    <property type="term" value="F:phosphomethylpyrimidine kinase activity"/>
    <property type="evidence" value="ECO:0007669"/>
    <property type="project" value="UniProtKB-EC"/>
</dbReference>
<dbReference type="GO" id="GO:0008902">
    <property type="term" value="F:hydroxymethylpyrimidine kinase activity"/>
    <property type="evidence" value="ECO:0007669"/>
    <property type="project" value="UniProtKB-EC"/>
</dbReference>
<evidence type="ECO:0000256" key="4">
    <source>
        <dbReference type="ARBA" id="ARBA00009879"/>
    </source>
</evidence>
<evidence type="ECO:0000256" key="7">
    <source>
        <dbReference type="ARBA" id="ARBA00019161"/>
    </source>
</evidence>
<dbReference type="EC" id="2.7.4.7" evidence="6"/>
<protein>
    <recommendedName>
        <fullName evidence="7">Hydroxymethylpyrimidine/phosphomethylpyrimidine kinase</fullName>
        <ecNumber evidence="5">2.7.1.49</ecNumber>
        <ecNumber evidence="6">2.7.4.7</ecNumber>
    </recommendedName>
    <alternativeName>
        <fullName evidence="14">Hydroxymethylpyrimidine kinase</fullName>
    </alternativeName>
    <alternativeName>
        <fullName evidence="15">Hydroxymethylpyrimidine phosphate kinase</fullName>
    </alternativeName>
</protein>
<evidence type="ECO:0000256" key="13">
    <source>
        <dbReference type="ARBA" id="ARBA00037917"/>
    </source>
</evidence>
<comment type="pathway">
    <text evidence="13">Cofactor biosynthesis; thiamine diphosphate biosynthesis; 4-amino-2-methyl-5-diphosphomethylpyrimidine from 5-amino-1-(5-phospho-D-ribosyl)imidazole: step 2/3.</text>
</comment>
<dbReference type="Proteomes" id="UP000547209">
    <property type="component" value="Unassembled WGS sequence"/>
</dbReference>
<name>A0A7X0RNY3_9BACL</name>
<reference evidence="17 18" key="1">
    <citation type="submission" date="2020-08" db="EMBL/GenBank/DDBJ databases">
        <title>Cohnella phylogeny.</title>
        <authorList>
            <person name="Dunlap C."/>
        </authorList>
    </citation>
    <scope>NUCLEOTIDE SEQUENCE [LARGE SCALE GENOMIC DNA]</scope>
    <source>
        <strain evidence="17 18">DSM 28246</strain>
    </source>
</reference>
<evidence type="ECO:0000256" key="9">
    <source>
        <dbReference type="ARBA" id="ARBA00022741"/>
    </source>
</evidence>
<dbReference type="CDD" id="cd01169">
    <property type="entry name" value="HMPP_kinase"/>
    <property type="match status" value="1"/>
</dbReference>
<evidence type="ECO:0000256" key="15">
    <source>
        <dbReference type="ARBA" id="ARBA00043176"/>
    </source>
</evidence>
<accession>A0A7X0RNY3</accession>
<dbReference type="InterPro" id="IPR029056">
    <property type="entry name" value="Ribokinase-like"/>
</dbReference>
<evidence type="ECO:0000256" key="11">
    <source>
        <dbReference type="ARBA" id="ARBA00022840"/>
    </source>
</evidence>
<evidence type="ECO:0000256" key="2">
    <source>
        <dbReference type="ARBA" id="ARBA00000565"/>
    </source>
</evidence>
<evidence type="ECO:0000313" key="17">
    <source>
        <dbReference type="EMBL" id="MBB6669720.1"/>
    </source>
</evidence>
<feature type="domain" description="Pyridoxamine kinase/Phosphomethylpyrimidine kinase" evidence="16">
    <location>
        <begin position="23"/>
        <end position="270"/>
    </location>
</feature>
<evidence type="ECO:0000256" key="3">
    <source>
        <dbReference type="ARBA" id="ARBA00004769"/>
    </source>
</evidence>
<dbReference type="FunFam" id="3.40.1190.20:FF:000003">
    <property type="entry name" value="Phosphomethylpyrimidine kinase ThiD"/>
    <property type="match status" value="1"/>
</dbReference>
<keyword evidence="9" id="KW-0547">Nucleotide-binding</keyword>
<comment type="catalytic activity">
    <reaction evidence="2">
        <text>4-amino-2-methyl-5-(phosphooxymethyl)pyrimidine + ATP = 4-amino-2-methyl-5-(diphosphooxymethyl)pyrimidine + ADP</text>
        <dbReference type="Rhea" id="RHEA:19893"/>
        <dbReference type="ChEBI" id="CHEBI:30616"/>
        <dbReference type="ChEBI" id="CHEBI:57841"/>
        <dbReference type="ChEBI" id="CHEBI:58354"/>
        <dbReference type="ChEBI" id="CHEBI:456216"/>
        <dbReference type="EC" id="2.7.4.7"/>
    </reaction>
</comment>
<dbReference type="GO" id="GO:0005524">
    <property type="term" value="F:ATP binding"/>
    <property type="evidence" value="ECO:0007669"/>
    <property type="project" value="UniProtKB-KW"/>
</dbReference>
<keyword evidence="12" id="KW-0784">Thiamine biosynthesis</keyword>
<dbReference type="SUPFAM" id="SSF53613">
    <property type="entry name" value="Ribokinase-like"/>
    <property type="match status" value="1"/>
</dbReference>
<dbReference type="GO" id="GO:0005829">
    <property type="term" value="C:cytosol"/>
    <property type="evidence" value="ECO:0007669"/>
    <property type="project" value="TreeGrafter"/>
</dbReference>
<dbReference type="NCBIfam" id="TIGR00097">
    <property type="entry name" value="HMP-P_kinase"/>
    <property type="match status" value="1"/>
</dbReference>
<dbReference type="InterPro" id="IPR004399">
    <property type="entry name" value="HMP/HMP-P_kinase_dom"/>
</dbReference>
<evidence type="ECO:0000256" key="10">
    <source>
        <dbReference type="ARBA" id="ARBA00022777"/>
    </source>
</evidence>
<dbReference type="Gene3D" id="3.40.1190.20">
    <property type="match status" value="1"/>
</dbReference>